<dbReference type="AlphaFoldDB" id="A0A1H9L0N7"/>
<evidence type="ECO:0000313" key="1">
    <source>
        <dbReference type="EMBL" id="SER04819.1"/>
    </source>
</evidence>
<accession>A0A1H9L0N7</accession>
<proteinExistence type="predicted"/>
<sequence length="56" mass="6173">MERLSDRLGMPFPVSEGAVENALPQDAGLEMTPATRKRVHAFYAGDFALHKRGMQA</sequence>
<gene>
    <name evidence="1" type="ORF">SAMN04488092_1226</name>
</gene>
<dbReference type="RefSeq" id="WP_175545377.1">
    <property type="nucleotide sequence ID" value="NZ_FOEP01000022.1"/>
</dbReference>
<protein>
    <submittedName>
        <fullName evidence="1">Uncharacterized protein</fullName>
    </submittedName>
</protein>
<keyword evidence="2" id="KW-1185">Reference proteome</keyword>
<dbReference type="STRING" id="657014.SAMN04488092_1226"/>
<dbReference type="Proteomes" id="UP000198634">
    <property type="component" value="Unassembled WGS sequence"/>
</dbReference>
<name>A0A1H9L0N7_9RHOB</name>
<organism evidence="1 2">
    <name type="scientific">Thalassovita taeanensis</name>
    <dbReference type="NCBI Taxonomy" id="657014"/>
    <lineage>
        <taxon>Bacteria</taxon>
        <taxon>Pseudomonadati</taxon>
        <taxon>Pseudomonadota</taxon>
        <taxon>Alphaproteobacteria</taxon>
        <taxon>Rhodobacterales</taxon>
        <taxon>Roseobacteraceae</taxon>
        <taxon>Thalassovita</taxon>
    </lineage>
</organism>
<evidence type="ECO:0000313" key="2">
    <source>
        <dbReference type="Proteomes" id="UP000198634"/>
    </source>
</evidence>
<reference evidence="1 2" key="1">
    <citation type="submission" date="2016-10" db="EMBL/GenBank/DDBJ databases">
        <authorList>
            <person name="de Groot N.N."/>
        </authorList>
    </citation>
    <scope>NUCLEOTIDE SEQUENCE [LARGE SCALE GENOMIC DNA]</scope>
    <source>
        <strain evidence="1 2">DSM 22007</strain>
    </source>
</reference>
<dbReference type="EMBL" id="FOEP01000022">
    <property type="protein sequence ID" value="SER04819.1"/>
    <property type="molecule type" value="Genomic_DNA"/>
</dbReference>